<dbReference type="Proteomes" id="UP000270261">
    <property type="component" value="Unassembled WGS sequence"/>
</dbReference>
<evidence type="ECO:0000313" key="1">
    <source>
        <dbReference type="EMBL" id="RRN43645.1"/>
    </source>
</evidence>
<name>A0A3R8T0I0_9BURK</name>
<protein>
    <submittedName>
        <fullName evidence="1">Uncharacterized protein</fullName>
    </submittedName>
</protein>
<dbReference type="AlphaFoldDB" id="A0A3R8T0I0"/>
<evidence type="ECO:0000313" key="2">
    <source>
        <dbReference type="Proteomes" id="UP000270261"/>
    </source>
</evidence>
<reference evidence="1 2" key="1">
    <citation type="submission" date="2018-11" db="EMBL/GenBank/DDBJ databases">
        <title>Genome sequencing of Lautropia sp. KCOM 2505 (= ChDC F240).</title>
        <authorList>
            <person name="Kook J.-K."/>
            <person name="Park S.-N."/>
            <person name="Lim Y.K."/>
        </authorList>
    </citation>
    <scope>NUCLEOTIDE SEQUENCE [LARGE SCALE GENOMIC DNA]</scope>
    <source>
        <strain evidence="1 2">KCOM 2505</strain>
    </source>
</reference>
<keyword evidence="2" id="KW-1185">Reference proteome</keyword>
<comment type="caution">
    <text evidence="1">The sequence shown here is derived from an EMBL/GenBank/DDBJ whole genome shotgun (WGS) entry which is preliminary data.</text>
</comment>
<sequence length="87" mass="10147">MSFINGAKTIRTFDLVADFAYHMDKTKSGPWVFHLEGKNKEPIFFMSRRLKISMDVDTRYGRYLDIIQKNTDPVYGSDLDATCRITF</sequence>
<gene>
    <name evidence="1" type="ORF">EHV23_09435</name>
</gene>
<accession>A0A3R8T0I0</accession>
<dbReference type="RefSeq" id="WP_125095850.1">
    <property type="nucleotide sequence ID" value="NZ_RRUE01000002.1"/>
</dbReference>
<organism evidence="1 2">
    <name type="scientific">Lautropia dentalis</name>
    <dbReference type="NCBI Taxonomy" id="2490857"/>
    <lineage>
        <taxon>Bacteria</taxon>
        <taxon>Pseudomonadati</taxon>
        <taxon>Pseudomonadota</taxon>
        <taxon>Betaproteobacteria</taxon>
        <taxon>Burkholderiales</taxon>
        <taxon>Burkholderiaceae</taxon>
        <taxon>Lautropia</taxon>
    </lineage>
</organism>
<dbReference type="EMBL" id="RRUE01000002">
    <property type="protein sequence ID" value="RRN43645.1"/>
    <property type="molecule type" value="Genomic_DNA"/>
</dbReference>
<proteinExistence type="predicted"/>